<name>A0A3R7E097_9EURY</name>
<evidence type="ECO:0000313" key="2">
    <source>
        <dbReference type="Proteomes" id="UP000283805"/>
    </source>
</evidence>
<dbReference type="Proteomes" id="UP000283805">
    <property type="component" value="Unassembled WGS sequence"/>
</dbReference>
<accession>A0A3R7E097</accession>
<gene>
    <name evidence="1" type="ORF">ATJ93_2742</name>
</gene>
<proteinExistence type="predicted"/>
<dbReference type="AlphaFoldDB" id="A0A3R7E097"/>
<protein>
    <submittedName>
        <fullName evidence="1">Uncharacterized protein</fullName>
    </submittedName>
</protein>
<organism evidence="1 2">
    <name type="scientific">Halopiger aswanensis</name>
    <dbReference type="NCBI Taxonomy" id="148449"/>
    <lineage>
        <taxon>Archaea</taxon>
        <taxon>Methanobacteriati</taxon>
        <taxon>Methanobacteriota</taxon>
        <taxon>Stenosarchaea group</taxon>
        <taxon>Halobacteria</taxon>
        <taxon>Halobacteriales</taxon>
        <taxon>Natrialbaceae</taxon>
        <taxon>Halopiger</taxon>
    </lineage>
</organism>
<comment type="caution">
    <text evidence="1">The sequence shown here is derived from an EMBL/GenBank/DDBJ whole genome shotgun (WGS) entry which is preliminary data.</text>
</comment>
<keyword evidence="2" id="KW-1185">Reference proteome</keyword>
<dbReference type="RefSeq" id="WP_342768864.1">
    <property type="nucleotide sequence ID" value="NZ_RAPO01000002.1"/>
</dbReference>
<dbReference type="EMBL" id="RAPO01000002">
    <property type="protein sequence ID" value="RKD95879.1"/>
    <property type="molecule type" value="Genomic_DNA"/>
</dbReference>
<sequence length="61" mass="6349">MNRLLPYAGSIVLVGDGIVHLLGTAVYFELTEVAEFPDKTTLLGAAVNVGDVGMRVFGPSG</sequence>
<evidence type="ECO:0000313" key="1">
    <source>
        <dbReference type="EMBL" id="RKD95879.1"/>
    </source>
</evidence>
<reference evidence="1 2" key="1">
    <citation type="submission" date="2018-09" db="EMBL/GenBank/DDBJ databases">
        <title>Genomic Encyclopedia of Archaeal and Bacterial Type Strains, Phase II (KMG-II): from individual species to whole genera.</title>
        <authorList>
            <person name="Goeker M."/>
        </authorList>
    </citation>
    <scope>NUCLEOTIDE SEQUENCE [LARGE SCALE GENOMIC DNA]</scope>
    <source>
        <strain evidence="1 2">DSM 13151</strain>
    </source>
</reference>